<feature type="compositionally biased region" description="Acidic residues" evidence="1">
    <location>
        <begin position="746"/>
        <end position="756"/>
    </location>
</feature>
<feature type="transmembrane region" description="Helical" evidence="2">
    <location>
        <begin position="636"/>
        <end position="659"/>
    </location>
</feature>
<evidence type="ECO:0000313" key="3">
    <source>
        <dbReference type="EMBL" id="SFD92474.1"/>
    </source>
</evidence>
<name>A0A1I1WBH8_9BACT</name>
<keyword evidence="2" id="KW-0812">Transmembrane</keyword>
<evidence type="ECO:0000256" key="2">
    <source>
        <dbReference type="SAM" id="Phobius"/>
    </source>
</evidence>
<feature type="transmembrane region" description="Helical" evidence="2">
    <location>
        <begin position="370"/>
        <end position="389"/>
    </location>
</feature>
<dbReference type="EMBL" id="FOMX01000006">
    <property type="protein sequence ID" value="SFD92474.1"/>
    <property type="molecule type" value="Genomic_DNA"/>
</dbReference>
<evidence type="ECO:0008006" key="5">
    <source>
        <dbReference type="Google" id="ProtNLM"/>
    </source>
</evidence>
<protein>
    <recommendedName>
        <fullName evidence="5">ABC-2 family transporter protein</fullName>
    </recommendedName>
</protein>
<feature type="transmembrane region" description="Helical" evidence="2">
    <location>
        <begin position="21"/>
        <end position="41"/>
    </location>
</feature>
<feature type="transmembrane region" description="Helical" evidence="2">
    <location>
        <begin position="456"/>
        <end position="474"/>
    </location>
</feature>
<keyword evidence="2" id="KW-0472">Membrane</keyword>
<organism evidence="3 4">
    <name type="scientific">Nannocystis exedens</name>
    <dbReference type="NCBI Taxonomy" id="54"/>
    <lineage>
        <taxon>Bacteria</taxon>
        <taxon>Pseudomonadati</taxon>
        <taxon>Myxococcota</taxon>
        <taxon>Polyangia</taxon>
        <taxon>Nannocystales</taxon>
        <taxon>Nannocystaceae</taxon>
        <taxon>Nannocystis</taxon>
    </lineage>
</organism>
<feature type="transmembrane region" description="Helical" evidence="2">
    <location>
        <begin position="601"/>
        <end position="624"/>
    </location>
</feature>
<dbReference type="Proteomes" id="UP000199400">
    <property type="component" value="Unassembled WGS sequence"/>
</dbReference>
<accession>A0A1I1WBH8</accession>
<dbReference type="STRING" id="54.SAMN02745121_02229"/>
<feature type="transmembrane region" description="Helical" evidence="2">
    <location>
        <begin position="313"/>
        <end position="333"/>
    </location>
</feature>
<feature type="transmembrane region" description="Helical" evidence="2">
    <location>
        <begin position="494"/>
        <end position="513"/>
    </location>
</feature>
<feature type="transmembrane region" description="Helical" evidence="2">
    <location>
        <begin position="427"/>
        <end position="449"/>
    </location>
</feature>
<keyword evidence="2" id="KW-1133">Transmembrane helix</keyword>
<feature type="region of interest" description="Disordered" evidence="1">
    <location>
        <begin position="745"/>
        <end position="765"/>
    </location>
</feature>
<gene>
    <name evidence="3" type="ORF">SAMN02745121_02229</name>
</gene>
<feature type="transmembrane region" description="Helical" evidence="2">
    <location>
        <begin position="396"/>
        <end position="415"/>
    </location>
</feature>
<evidence type="ECO:0000313" key="4">
    <source>
        <dbReference type="Proteomes" id="UP000199400"/>
    </source>
</evidence>
<feature type="transmembrane region" description="Helical" evidence="2">
    <location>
        <begin position="560"/>
        <end position="580"/>
    </location>
</feature>
<feature type="transmembrane region" description="Helical" evidence="2">
    <location>
        <begin position="525"/>
        <end position="548"/>
    </location>
</feature>
<dbReference type="OrthoDB" id="5482319at2"/>
<proteinExistence type="predicted"/>
<sequence length="765" mass="80977">MRSLSQRLRPFLRRDLRSRTASALVAATLISGLTWLGTSALTRMDSPAAQDVRVAIGLEDAWAVCDGPQMPRCSFDDREQAVVDREFAAQQRVRIAVLTELRARVDQVVRNLDRAESILRREAVDLRGDLLGGRTDLQELLLTTVDLRPLTTRDEDLARTAALQAAAFAVDVDNGKLGEPAAPLLREIGAQRRQLTALAARIDRLERRDGAVAIDTNGTDRQALWADLFNNDPYGDGGQLASWVLSSGGLPHISITLANLAQGDLKTLAEAVFTPGAALWQGGLVDPIAEYTALQKPSVRYRSPVSDGQRGQLIGSVLFGFAAFMLLLVGPVVTATHTAREREAGTLPVLRMTGLSAGDLALAMSVGPNVFAMVAGALLLLPALALLGLTVGFGPLLLPLGLLVLFTGATHLTAIGLGDALGQRVNALLVGALMAVGIAGAGLFGTALVGANIASAGLLLGPLPAVLGGILGFTGLPGTADLVTAGDPELGSSFLAYAVGTQVMLATICLFSWRRRVEQAWAPLFRPAEGIALALACVGCSGLTLLDLSSRTNTQTFDGLNLVTFLASGFLLPVLGWLLVASLRRPARAHAVPSHVEARGAFLRFQGVLAVAMLVVGFAYSAVMQRNGLAGEQSEIMYATLTQVLLIAETAVATLLLASRKRDGKLGIGMMGGALLLLQIVFAVLVYRLEVDHVALTHSAGMPFLYGMNASPYWIALMILTWGAGFGLILTALLRERDQARAAAADADDQADEDADEERRGRWLH</sequence>
<feature type="transmembrane region" description="Helical" evidence="2">
    <location>
        <begin position="666"/>
        <end position="687"/>
    </location>
</feature>
<dbReference type="AlphaFoldDB" id="A0A1I1WBH8"/>
<dbReference type="RefSeq" id="WP_096326000.1">
    <property type="nucleotide sequence ID" value="NZ_FOMX01000006.1"/>
</dbReference>
<feature type="transmembrane region" description="Helical" evidence="2">
    <location>
        <begin position="713"/>
        <end position="734"/>
    </location>
</feature>
<keyword evidence="4" id="KW-1185">Reference proteome</keyword>
<feature type="transmembrane region" description="Helical" evidence="2">
    <location>
        <begin position="345"/>
        <end position="364"/>
    </location>
</feature>
<reference evidence="4" key="1">
    <citation type="submission" date="2016-10" db="EMBL/GenBank/DDBJ databases">
        <authorList>
            <person name="Varghese N."/>
            <person name="Submissions S."/>
        </authorList>
    </citation>
    <scope>NUCLEOTIDE SEQUENCE [LARGE SCALE GENOMIC DNA]</scope>
    <source>
        <strain evidence="4">ATCC 25963</strain>
    </source>
</reference>
<evidence type="ECO:0000256" key="1">
    <source>
        <dbReference type="SAM" id="MobiDB-lite"/>
    </source>
</evidence>